<keyword evidence="2" id="KW-0238">DNA-binding</keyword>
<dbReference type="InterPro" id="IPR009057">
    <property type="entry name" value="Homeodomain-like_sf"/>
</dbReference>
<gene>
    <name evidence="5" type="ORF">HYQ43_11815</name>
</gene>
<dbReference type="GO" id="GO:0003700">
    <property type="term" value="F:DNA-binding transcription factor activity"/>
    <property type="evidence" value="ECO:0007669"/>
    <property type="project" value="InterPro"/>
</dbReference>
<organism evidence="5 6">
    <name type="scientific">Paracoccus pantotrophus</name>
    <name type="common">Thiosphaera pantotropha</name>
    <dbReference type="NCBI Taxonomy" id="82367"/>
    <lineage>
        <taxon>Bacteria</taxon>
        <taxon>Pseudomonadati</taxon>
        <taxon>Pseudomonadota</taxon>
        <taxon>Alphaproteobacteria</taxon>
        <taxon>Rhodobacterales</taxon>
        <taxon>Paracoccaceae</taxon>
        <taxon>Paracoccus</taxon>
    </lineage>
</organism>
<evidence type="ECO:0000256" key="3">
    <source>
        <dbReference type="ARBA" id="ARBA00023163"/>
    </source>
</evidence>
<sequence>MKIESRQNSSDCLPPRAIDIFPPQWGRKYYSPYVDLMLTQTREGKIEFAASSNFILVLLTPQARRKTMLSSSRRQEYSASPGAVELVPAGENYTAEWSEPKENILLSVTPEKLNNLSIREYDLELSDPPLFKVGDVDPIAHKIAMLLRNGIINDGDNHLYLESLSMALLSHLIRRMTNADNRVDHNPKRGGLASHIRRRVVEHIHENIHRRITISELSDISGMSCGHFSRSFGVEMGVSPHQYVMKLRAERAMSSIANTDSHISQIANAHGFSSQSHMMVVMKKFFGTTPGELRRKR</sequence>
<dbReference type="RefSeq" id="WP_179922082.1">
    <property type="nucleotide sequence ID" value="NZ_CP058690.1"/>
</dbReference>
<dbReference type="Gene3D" id="1.10.10.60">
    <property type="entry name" value="Homeodomain-like"/>
    <property type="match status" value="2"/>
</dbReference>
<evidence type="ECO:0000259" key="4">
    <source>
        <dbReference type="PROSITE" id="PS01124"/>
    </source>
</evidence>
<dbReference type="PROSITE" id="PS01124">
    <property type="entry name" value="HTH_ARAC_FAMILY_2"/>
    <property type="match status" value="1"/>
</dbReference>
<name>A0A7H9BUZ5_PARPN</name>
<accession>A0A7H9BUZ5</accession>
<reference evidence="5 6" key="1">
    <citation type="submission" date="2020-07" db="EMBL/GenBank/DDBJ databases">
        <title>The complete genome of Paracoccus pantotrophus ACCC 10489.</title>
        <authorList>
            <person name="Si Y."/>
        </authorList>
    </citation>
    <scope>NUCLEOTIDE SEQUENCE [LARGE SCALE GENOMIC DNA]</scope>
    <source>
        <strain evidence="5 6">ACCC10489</strain>
    </source>
</reference>
<dbReference type="EMBL" id="CP058690">
    <property type="protein sequence ID" value="QLH14943.1"/>
    <property type="molecule type" value="Genomic_DNA"/>
</dbReference>
<dbReference type="InterPro" id="IPR018060">
    <property type="entry name" value="HTH_AraC"/>
</dbReference>
<dbReference type="SUPFAM" id="SSF46689">
    <property type="entry name" value="Homeodomain-like"/>
    <property type="match status" value="2"/>
</dbReference>
<evidence type="ECO:0000313" key="6">
    <source>
        <dbReference type="Proteomes" id="UP000509322"/>
    </source>
</evidence>
<dbReference type="PANTHER" id="PTHR46796:SF6">
    <property type="entry name" value="ARAC SUBFAMILY"/>
    <property type="match status" value="1"/>
</dbReference>
<dbReference type="Pfam" id="PF12833">
    <property type="entry name" value="HTH_18"/>
    <property type="match status" value="1"/>
</dbReference>
<keyword evidence="1" id="KW-0805">Transcription regulation</keyword>
<dbReference type="PANTHER" id="PTHR46796">
    <property type="entry name" value="HTH-TYPE TRANSCRIPTIONAL ACTIVATOR RHAS-RELATED"/>
    <property type="match status" value="1"/>
</dbReference>
<dbReference type="AlphaFoldDB" id="A0A7H9BUZ5"/>
<dbReference type="SMART" id="SM00342">
    <property type="entry name" value="HTH_ARAC"/>
    <property type="match status" value="1"/>
</dbReference>
<dbReference type="GO" id="GO:0043565">
    <property type="term" value="F:sequence-specific DNA binding"/>
    <property type="evidence" value="ECO:0007669"/>
    <property type="project" value="InterPro"/>
</dbReference>
<evidence type="ECO:0000256" key="2">
    <source>
        <dbReference type="ARBA" id="ARBA00023125"/>
    </source>
</evidence>
<proteinExistence type="predicted"/>
<dbReference type="Proteomes" id="UP000509322">
    <property type="component" value="Chromosome 2"/>
</dbReference>
<keyword evidence="3" id="KW-0804">Transcription</keyword>
<evidence type="ECO:0000256" key="1">
    <source>
        <dbReference type="ARBA" id="ARBA00023015"/>
    </source>
</evidence>
<protein>
    <submittedName>
        <fullName evidence="5">Helix-turn-helix transcriptional regulator</fullName>
    </submittedName>
</protein>
<dbReference type="InterPro" id="IPR050204">
    <property type="entry name" value="AraC_XylS_family_regulators"/>
</dbReference>
<evidence type="ECO:0000313" key="5">
    <source>
        <dbReference type="EMBL" id="QLH14943.1"/>
    </source>
</evidence>
<feature type="domain" description="HTH araC/xylS-type" evidence="4">
    <location>
        <begin position="198"/>
        <end position="296"/>
    </location>
</feature>